<evidence type="ECO:0000256" key="1">
    <source>
        <dbReference type="SAM" id="MobiDB-lite"/>
    </source>
</evidence>
<sequence length="67" mass="7554">MTLRVDRTLPHHAALGLVLFTEPRRRPTLDDRTPDQIQRDAAAGQLADTITRTAEAPASRQCRNRPH</sequence>
<gene>
    <name evidence="2" type="ORF">A7U43_27735</name>
</gene>
<evidence type="ECO:0000313" key="3">
    <source>
        <dbReference type="Proteomes" id="UP000077143"/>
    </source>
</evidence>
<organism evidence="2 3">
    <name type="scientific">Mycobacterium adipatum</name>
    <dbReference type="NCBI Taxonomy" id="1682113"/>
    <lineage>
        <taxon>Bacteria</taxon>
        <taxon>Bacillati</taxon>
        <taxon>Actinomycetota</taxon>
        <taxon>Actinomycetes</taxon>
        <taxon>Mycobacteriales</taxon>
        <taxon>Mycobacteriaceae</taxon>
        <taxon>Mycobacterium</taxon>
    </lineage>
</organism>
<feature type="region of interest" description="Disordered" evidence="1">
    <location>
        <begin position="26"/>
        <end position="45"/>
    </location>
</feature>
<dbReference type="AlphaFoldDB" id="A0A172UW64"/>
<accession>A0A172UW64</accession>
<reference evidence="2 3" key="1">
    <citation type="submission" date="2016-05" db="EMBL/GenBank/DDBJ databases">
        <title>Complete genome sequence of a phthalic acid esters degrading Mycobacterium sp. YC-RL4.</title>
        <authorList>
            <person name="Ren L."/>
            <person name="Fan S."/>
            <person name="Ruth N."/>
            <person name="Jia Y."/>
            <person name="Wang J."/>
            <person name="Qiao C."/>
        </authorList>
    </citation>
    <scope>NUCLEOTIDE SEQUENCE [LARGE SCALE GENOMIC DNA]</scope>
    <source>
        <strain evidence="2 3">YC-RL4</strain>
        <plasmid evidence="3">pmyc1</plasmid>
    </source>
</reference>
<proteinExistence type="predicted"/>
<evidence type="ECO:0000313" key="2">
    <source>
        <dbReference type="EMBL" id="ANE83332.1"/>
    </source>
</evidence>
<dbReference type="RefSeq" id="WP_068003922.1">
    <property type="nucleotide sequence ID" value="NZ_CP015597.1"/>
</dbReference>
<keyword evidence="3" id="KW-1185">Reference proteome</keyword>
<feature type="compositionally biased region" description="Basic and acidic residues" evidence="1">
    <location>
        <begin position="26"/>
        <end position="38"/>
    </location>
</feature>
<protein>
    <submittedName>
        <fullName evidence="2">Uncharacterized protein</fullName>
    </submittedName>
</protein>
<dbReference type="EMBL" id="CP015597">
    <property type="protein sequence ID" value="ANE83332.1"/>
    <property type="molecule type" value="Genomic_DNA"/>
</dbReference>
<keyword evidence="2" id="KW-0614">Plasmid</keyword>
<dbReference type="Proteomes" id="UP000077143">
    <property type="component" value="Plasmid pMYC1"/>
</dbReference>
<name>A0A172UW64_9MYCO</name>
<geneLocation type="plasmid" evidence="3">
    <name>pmyc1</name>
</geneLocation>
<dbReference type="KEGG" id="madi:A7U43_27735"/>